<evidence type="ECO:0000313" key="2">
    <source>
        <dbReference type="EMBL" id="GAA4452559.1"/>
    </source>
</evidence>
<gene>
    <name evidence="2" type="ORF">GCM10023092_11830</name>
</gene>
<sequence length="85" mass="9856">MAQILIDIHLAEAYAGILTKDSVHAAVKVKNMDSLAVYYKEILQKHQVKPDSFDSAFKWYRYHPALMDSLYERVVAHFDSLQMIK</sequence>
<reference evidence="3" key="1">
    <citation type="journal article" date="2019" name="Int. J. Syst. Evol. Microbiol.">
        <title>The Global Catalogue of Microorganisms (GCM) 10K type strain sequencing project: providing services to taxonomists for standard genome sequencing and annotation.</title>
        <authorList>
            <consortium name="The Broad Institute Genomics Platform"/>
            <consortium name="The Broad Institute Genome Sequencing Center for Infectious Disease"/>
            <person name="Wu L."/>
            <person name="Ma J."/>
        </authorList>
    </citation>
    <scope>NUCLEOTIDE SEQUENCE [LARGE SCALE GENOMIC DNA]</scope>
    <source>
        <strain evidence="3">JCM 31921</strain>
    </source>
</reference>
<feature type="domain" description="DUF4296" evidence="1">
    <location>
        <begin position="1"/>
        <end position="79"/>
    </location>
</feature>
<evidence type="ECO:0000313" key="3">
    <source>
        <dbReference type="Proteomes" id="UP001501410"/>
    </source>
</evidence>
<protein>
    <recommendedName>
        <fullName evidence="1">DUF4296 domain-containing protein</fullName>
    </recommendedName>
</protein>
<organism evidence="2 3">
    <name type="scientific">Rurimicrobium arvi</name>
    <dbReference type="NCBI Taxonomy" id="2049916"/>
    <lineage>
        <taxon>Bacteria</taxon>
        <taxon>Pseudomonadati</taxon>
        <taxon>Bacteroidota</taxon>
        <taxon>Chitinophagia</taxon>
        <taxon>Chitinophagales</taxon>
        <taxon>Chitinophagaceae</taxon>
        <taxon>Rurimicrobium</taxon>
    </lineage>
</organism>
<accession>A0ABP8MPK5</accession>
<evidence type="ECO:0000259" key="1">
    <source>
        <dbReference type="Pfam" id="PF14129"/>
    </source>
</evidence>
<comment type="caution">
    <text evidence="2">The sequence shown here is derived from an EMBL/GenBank/DDBJ whole genome shotgun (WGS) entry which is preliminary data.</text>
</comment>
<name>A0ABP8MPK5_9BACT</name>
<dbReference type="Pfam" id="PF14129">
    <property type="entry name" value="DUF4296"/>
    <property type="match status" value="1"/>
</dbReference>
<proteinExistence type="predicted"/>
<dbReference type="InterPro" id="IPR025381">
    <property type="entry name" value="DUF4296"/>
</dbReference>
<dbReference type="Proteomes" id="UP001501410">
    <property type="component" value="Unassembled WGS sequence"/>
</dbReference>
<keyword evidence="3" id="KW-1185">Reference proteome</keyword>
<dbReference type="EMBL" id="BAABEZ010000014">
    <property type="protein sequence ID" value="GAA4452559.1"/>
    <property type="molecule type" value="Genomic_DNA"/>
</dbReference>